<dbReference type="Pfam" id="PF11937">
    <property type="entry name" value="DUF3455"/>
    <property type="match status" value="1"/>
</dbReference>
<proteinExistence type="predicted"/>
<evidence type="ECO:0000313" key="2">
    <source>
        <dbReference type="EMBL" id="KAF8471556.1"/>
    </source>
</evidence>
<feature type="signal peptide" evidence="1">
    <location>
        <begin position="1"/>
        <end position="17"/>
    </location>
</feature>
<dbReference type="PANTHER" id="PTHR35567">
    <property type="entry name" value="MALATE DEHYDROGENASE (AFU_ORTHOLOGUE AFUA_2G13800)"/>
    <property type="match status" value="1"/>
</dbReference>
<feature type="chain" id="PRO_5040460563" description="Malate dehydrogenase" evidence="1">
    <location>
        <begin position="18"/>
        <end position="229"/>
    </location>
</feature>
<gene>
    <name evidence="2" type="ORF">DFH94DRAFT_768003</name>
</gene>
<evidence type="ECO:0008006" key="4">
    <source>
        <dbReference type="Google" id="ProtNLM"/>
    </source>
</evidence>
<keyword evidence="3" id="KW-1185">Reference proteome</keyword>
<dbReference type="PANTHER" id="PTHR35567:SF1">
    <property type="entry name" value="CONSERVED FUNGAL PROTEIN (AFU_ORTHOLOGUE AFUA_1G14230)"/>
    <property type="match status" value="1"/>
</dbReference>
<protein>
    <recommendedName>
        <fullName evidence="4">Malate dehydrogenase</fullName>
    </recommendedName>
</protein>
<dbReference type="EMBL" id="WHVB01000022">
    <property type="protein sequence ID" value="KAF8471556.1"/>
    <property type="molecule type" value="Genomic_DNA"/>
</dbReference>
<dbReference type="OrthoDB" id="1859733at2759"/>
<evidence type="ECO:0000256" key="1">
    <source>
        <dbReference type="SAM" id="SignalP"/>
    </source>
</evidence>
<dbReference type="AlphaFoldDB" id="A0A9P5JZ24"/>
<evidence type="ECO:0000313" key="3">
    <source>
        <dbReference type="Proteomes" id="UP000759537"/>
    </source>
</evidence>
<reference evidence="2" key="2">
    <citation type="journal article" date="2020" name="Nat. Commun.">
        <title>Large-scale genome sequencing of mycorrhizal fungi provides insights into the early evolution of symbiotic traits.</title>
        <authorList>
            <person name="Miyauchi S."/>
            <person name="Kiss E."/>
            <person name="Kuo A."/>
            <person name="Drula E."/>
            <person name="Kohler A."/>
            <person name="Sanchez-Garcia M."/>
            <person name="Morin E."/>
            <person name="Andreopoulos B."/>
            <person name="Barry K.W."/>
            <person name="Bonito G."/>
            <person name="Buee M."/>
            <person name="Carver A."/>
            <person name="Chen C."/>
            <person name="Cichocki N."/>
            <person name="Clum A."/>
            <person name="Culley D."/>
            <person name="Crous P.W."/>
            <person name="Fauchery L."/>
            <person name="Girlanda M."/>
            <person name="Hayes R.D."/>
            <person name="Keri Z."/>
            <person name="LaButti K."/>
            <person name="Lipzen A."/>
            <person name="Lombard V."/>
            <person name="Magnuson J."/>
            <person name="Maillard F."/>
            <person name="Murat C."/>
            <person name="Nolan M."/>
            <person name="Ohm R.A."/>
            <person name="Pangilinan J."/>
            <person name="Pereira M.F."/>
            <person name="Perotto S."/>
            <person name="Peter M."/>
            <person name="Pfister S."/>
            <person name="Riley R."/>
            <person name="Sitrit Y."/>
            <person name="Stielow J.B."/>
            <person name="Szollosi G."/>
            <person name="Zifcakova L."/>
            <person name="Stursova M."/>
            <person name="Spatafora J.W."/>
            <person name="Tedersoo L."/>
            <person name="Vaario L.M."/>
            <person name="Yamada A."/>
            <person name="Yan M."/>
            <person name="Wang P."/>
            <person name="Xu J."/>
            <person name="Bruns T."/>
            <person name="Baldrian P."/>
            <person name="Vilgalys R."/>
            <person name="Dunand C."/>
            <person name="Henrissat B."/>
            <person name="Grigoriev I.V."/>
            <person name="Hibbett D."/>
            <person name="Nagy L.G."/>
            <person name="Martin F.M."/>
        </authorList>
    </citation>
    <scope>NUCLEOTIDE SEQUENCE</scope>
    <source>
        <strain evidence="2">Prilba</strain>
    </source>
</reference>
<reference evidence="2" key="1">
    <citation type="submission" date="2019-10" db="EMBL/GenBank/DDBJ databases">
        <authorList>
            <consortium name="DOE Joint Genome Institute"/>
            <person name="Kuo A."/>
            <person name="Miyauchi S."/>
            <person name="Kiss E."/>
            <person name="Drula E."/>
            <person name="Kohler A."/>
            <person name="Sanchez-Garcia M."/>
            <person name="Andreopoulos B."/>
            <person name="Barry K.W."/>
            <person name="Bonito G."/>
            <person name="Buee M."/>
            <person name="Carver A."/>
            <person name="Chen C."/>
            <person name="Cichocki N."/>
            <person name="Clum A."/>
            <person name="Culley D."/>
            <person name="Crous P.W."/>
            <person name="Fauchery L."/>
            <person name="Girlanda M."/>
            <person name="Hayes R."/>
            <person name="Keri Z."/>
            <person name="LaButti K."/>
            <person name="Lipzen A."/>
            <person name="Lombard V."/>
            <person name="Magnuson J."/>
            <person name="Maillard F."/>
            <person name="Morin E."/>
            <person name="Murat C."/>
            <person name="Nolan M."/>
            <person name="Ohm R."/>
            <person name="Pangilinan J."/>
            <person name="Pereira M."/>
            <person name="Perotto S."/>
            <person name="Peter M."/>
            <person name="Riley R."/>
            <person name="Sitrit Y."/>
            <person name="Stielow B."/>
            <person name="Szollosi G."/>
            <person name="Zifcakova L."/>
            <person name="Stursova M."/>
            <person name="Spatafora J.W."/>
            <person name="Tedersoo L."/>
            <person name="Vaario L.-M."/>
            <person name="Yamada A."/>
            <person name="Yan M."/>
            <person name="Wang P."/>
            <person name="Xu J."/>
            <person name="Bruns T."/>
            <person name="Baldrian P."/>
            <person name="Vilgalys R."/>
            <person name="Henrissat B."/>
            <person name="Grigoriev I.V."/>
            <person name="Hibbett D."/>
            <person name="Nagy L.G."/>
            <person name="Martin F.M."/>
        </authorList>
    </citation>
    <scope>NUCLEOTIDE SEQUENCE</scope>
    <source>
        <strain evidence="2">Prilba</strain>
    </source>
</reference>
<keyword evidence="1" id="KW-0732">Signal</keyword>
<sequence>MVALSLLSLLLATTTLAAPSKKKGFHGACKVPASAFPLPQSFSSLTSSPTYVTMGFGNQNYTCNSAGNYTSLGAVGQMFDVSCLYRKPEFSDIQEDAFNIWSNCTGDDPLEPRMAQLFKKLWNIPVVGQHYFVDGKNASDNPVPVFDFTSAGRTKGNKKAIFFGEKIEDVTSPGGVQNVDWLELQEVSGELADKVYRVDTVEGQPPPTCKPGSADITVKYATKYLLTGN</sequence>
<dbReference type="Proteomes" id="UP000759537">
    <property type="component" value="Unassembled WGS sequence"/>
</dbReference>
<name>A0A9P5JZ24_9AGAM</name>
<comment type="caution">
    <text evidence="2">The sequence shown here is derived from an EMBL/GenBank/DDBJ whole genome shotgun (WGS) entry which is preliminary data.</text>
</comment>
<dbReference type="InterPro" id="IPR021851">
    <property type="entry name" value="DUF3455"/>
</dbReference>
<organism evidence="2 3">
    <name type="scientific">Russula ochroleuca</name>
    <dbReference type="NCBI Taxonomy" id="152965"/>
    <lineage>
        <taxon>Eukaryota</taxon>
        <taxon>Fungi</taxon>
        <taxon>Dikarya</taxon>
        <taxon>Basidiomycota</taxon>
        <taxon>Agaricomycotina</taxon>
        <taxon>Agaricomycetes</taxon>
        <taxon>Russulales</taxon>
        <taxon>Russulaceae</taxon>
        <taxon>Russula</taxon>
    </lineage>
</organism>
<accession>A0A9P5JZ24</accession>